<name>A0A183KKJ3_9TREM</name>
<proteinExistence type="predicted"/>
<protein>
    <submittedName>
        <fullName evidence="1 3">Uncharacterized protein</fullName>
    </submittedName>
</protein>
<reference evidence="3" key="1">
    <citation type="submission" date="2016-06" db="UniProtKB">
        <authorList>
            <consortium name="WormBaseParasite"/>
        </authorList>
    </citation>
    <scope>IDENTIFICATION</scope>
</reference>
<organism evidence="3">
    <name type="scientific">Schistosoma curassoni</name>
    <dbReference type="NCBI Taxonomy" id="6186"/>
    <lineage>
        <taxon>Eukaryota</taxon>
        <taxon>Metazoa</taxon>
        <taxon>Spiralia</taxon>
        <taxon>Lophotrochozoa</taxon>
        <taxon>Platyhelminthes</taxon>
        <taxon>Trematoda</taxon>
        <taxon>Digenea</taxon>
        <taxon>Strigeidida</taxon>
        <taxon>Schistosomatoidea</taxon>
        <taxon>Schistosomatidae</taxon>
        <taxon>Schistosoma</taxon>
    </lineage>
</organism>
<evidence type="ECO:0000313" key="2">
    <source>
        <dbReference type="Proteomes" id="UP000279833"/>
    </source>
</evidence>
<gene>
    <name evidence="1" type="ORF">SCUD_LOCUS15555</name>
</gene>
<reference evidence="1 2" key="2">
    <citation type="submission" date="2018-11" db="EMBL/GenBank/DDBJ databases">
        <authorList>
            <consortium name="Pathogen Informatics"/>
        </authorList>
    </citation>
    <scope>NUCLEOTIDE SEQUENCE [LARGE SCALE GENOMIC DNA]</scope>
    <source>
        <strain evidence="1">Dakar</strain>
        <strain evidence="2">Dakar, Senegal</strain>
    </source>
</reference>
<evidence type="ECO:0000313" key="3">
    <source>
        <dbReference type="WBParaSite" id="SCUD_0001555801-mRNA-1"/>
    </source>
</evidence>
<dbReference type="EMBL" id="UZAK01037725">
    <property type="protein sequence ID" value="VDP59527.1"/>
    <property type="molecule type" value="Genomic_DNA"/>
</dbReference>
<evidence type="ECO:0000313" key="1">
    <source>
        <dbReference type="EMBL" id="VDP59527.1"/>
    </source>
</evidence>
<accession>A0A183KKJ3</accession>
<dbReference type="Proteomes" id="UP000279833">
    <property type="component" value="Unassembled WGS sequence"/>
</dbReference>
<dbReference type="AlphaFoldDB" id="A0A183KKJ3"/>
<sequence>MKYLQVSKWENIPFYILSCCSNPFCIFHQKSDLVIDQIKRNKGHLNQMILQRIYGEQKIIWMWNS</sequence>
<dbReference type="WBParaSite" id="SCUD_0001555801-mRNA-1">
    <property type="protein sequence ID" value="SCUD_0001555801-mRNA-1"/>
    <property type="gene ID" value="SCUD_0001555801"/>
</dbReference>
<keyword evidence="2" id="KW-1185">Reference proteome</keyword>